<keyword evidence="6 7" id="KW-0012">Acyltransferase</keyword>
<evidence type="ECO:0000256" key="1">
    <source>
        <dbReference type="ARBA" id="ARBA00004533"/>
    </source>
</evidence>
<sequence length="319" mass="36209">MNTQITNLTAFTFFSANLSKLLPKISLSDHPAYFSETGRYHKMAHDRRKDENALKSLRSVKPISGTRNEPGVIATFHIGAYKLLPLWLASCGIPLTLLVSADIAARERESYRKLSLRFGAEGQPPAEILEAEDPMVIRKMIRSIGRGNWVLIFLDGNEGVANKQSADGRTDLLIDFLAHKLRVKTGVAELAFLARCPIYPLALLFDEQLNPKPMSLPPVGVPEGSRLDATRRIMETLYGWLATMIDQCPAQWEGWFYVHHDLQHRDGVDHWTLLQQFLPFSVHGHRFLLHRETYGAYPASDRAFRKLCEFYSQHVLRNG</sequence>
<dbReference type="RefSeq" id="WP_090632555.1">
    <property type="nucleotide sequence ID" value="NZ_FOQO01000018.1"/>
</dbReference>
<evidence type="ECO:0000256" key="5">
    <source>
        <dbReference type="ARBA" id="ARBA00023136"/>
    </source>
</evidence>
<comment type="subcellular location">
    <subcellularLocation>
        <location evidence="1">Cell inner membrane</location>
    </subcellularLocation>
</comment>
<dbReference type="PANTHER" id="PTHR30606:SF10">
    <property type="entry name" value="PHOSPHATIDYLINOSITOL MANNOSIDE ACYLTRANSFERASE"/>
    <property type="match status" value="1"/>
</dbReference>
<dbReference type="PANTHER" id="PTHR30606">
    <property type="entry name" value="LIPID A BIOSYNTHESIS LAUROYL ACYLTRANSFERASE"/>
    <property type="match status" value="1"/>
</dbReference>
<reference evidence="7 8" key="1">
    <citation type="submission" date="2016-10" db="EMBL/GenBank/DDBJ databases">
        <authorList>
            <person name="de Groot N.N."/>
        </authorList>
    </citation>
    <scope>NUCLEOTIDE SEQUENCE [LARGE SCALE GENOMIC DNA]</scope>
    <source>
        <strain evidence="7 8">RK1</strain>
    </source>
</reference>
<evidence type="ECO:0000256" key="2">
    <source>
        <dbReference type="ARBA" id="ARBA00022475"/>
    </source>
</evidence>
<name>A0A1I3VLS4_9SPHI</name>
<evidence type="ECO:0000256" key="4">
    <source>
        <dbReference type="ARBA" id="ARBA00022679"/>
    </source>
</evidence>
<keyword evidence="8" id="KW-1185">Reference proteome</keyword>
<evidence type="ECO:0000313" key="7">
    <source>
        <dbReference type="EMBL" id="SFJ96328.1"/>
    </source>
</evidence>
<dbReference type="EMBL" id="FOQO01000018">
    <property type="protein sequence ID" value="SFJ96328.1"/>
    <property type="molecule type" value="Genomic_DNA"/>
</dbReference>
<keyword evidence="4 7" id="KW-0808">Transferase</keyword>
<keyword evidence="5" id="KW-0472">Membrane</keyword>
<proteinExistence type="predicted"/>
<dbReference type="GO" id="GO:0016746">
    <property type="term" value="F:acyltransferase activity"/>
    <property type="evidence" value="ECO:0007669"/>
    <property type="project" value="UniProtKB-KW"/>
</dbReference>
<protein>
    <submittedName>
        <fullName evidence="7">Lipid A biosynthesis acyltransferase</fullName>
    </submittedName>
</protein>
<evidence type="ECO:0000256" key="6">
    <source>
        <dbReference type="ARBA" id="ARBA00023315"/>
    </source>
</evidence>
<dbReference type="GO" id="GO:0005886">
    <property type="term" value="C:plasma membrane"/>
    <property type="evidence" value="ECO:0007669"/>
    <property type="project" value="UniProtKB-SubCell"/>
</dbReference>
<accession>A0A1I3VLS4</accession>
<evidence type="ECO:0000256" key="3">
    <source>
        <dbReference type="ARBA" id="ARBA00022519"/>
    </source>
</evidence>
<organism evidence="7 8">
    <name type="scientific">Parapedobacter indicus</name>
    <dbReference type="NCBI Taxonomy" id="1477437"/>
    <lineage>
        <taxon>Bacteria</taxon>
        <taxon>Pseudomonadati</taxon>
        <taxon>Bacteroidota</taxon>
        <taxon>Sphingobacteriia</taxon>
        <taxon>Sphingobacteriales</taxon>
        <taxon>Sphingobacteriaceae</taxon>
        <taxon>Parapedobacter</taxon>
    </lineage>
</organism>
<dbReference type="Proteomes" id="UP000198670">
    <property type="component" value="Unassembled WGS sequence"/>
</dbReference>
<keyword evidence="2" id="KW-1003">Cell membrane</keyword>
<evidence type="ECO:0000313" key="8">
    <source>
        <dbReference type="Proteomes" id="UP000198670"/>
    </source>
</evidence>
<gene>
    <name evidence="7" type="ORF">SAMN05444682_11816</name>
</gene>
<dbReference type="OrthoDB" id="1373292at2"/>
<dbReference type="Pfam" id="PF03279">
    <property type="entry name" value="Lip_A_acyltrans"/>
    <property type="match status" value="1"/>
</dbReference>
<dbReference type="InterPro" id="IPR004960">
    <property type="entry name" value="LipA_acyltrans"/>
</dbReference>
<dbReference type="AlphaFoldDB" id="A0A1I3VLS4"/>
<dbReference type="GO" id="GO:0009247">
    <property type="term" value="P:glycolipid biosynthetic process"/>
    <property type="evidence" value="ECO:0007669"/>
    <property type="project" value="UniProtKB-ARBA"/>
</dbReference>
<dbReference type="STRING" id="1477437.SAMN05444682_11816"/>
<keyword evidence="3" id="KW-0997">Cell inner membrane</keyword>